<feature type="compositionally biased region" description="Low complexity" evidence="1">
    <location>
        <begin position="231"/>
        <end position="244"/>
    </location>
</feature>
<dbReference type="OrthoDB" id="3106559at2759"/>
<feature type="region of interest" description="Disordered" evidence="1">
    <location>
        <begin position="1"/>
        <end position="383"/>
    </location>
</feature>
<name>A0A9P6DB90_PLEER</name>
<evidence type="ECO:0000313" key="3">
    <source>
        <dbReference type="Proteomes" id="UP000807025"/>
    </source>
</evidence>
<dbReference type="EMBL" id="MU154670">
    <property type="protein sequence ID" value="KAF9489473.1"/>
    <property type="molecule type" value="Genomic_DNA"/>
</dbReference>
<evidence type="ECO:0000313" key="2">
    <source>
        <dbReference type="EMBL" id="KAF9489473.1"/>
    </source>
</evidence>
<organism evidence="2 3">
    <name type="scientific">Pleurotus eryngii</name>
    <name type="common">Boletus of the steppes</name>
    <dbReference type="NCBI Taxonomy" id="5323"/>
    <lineage>
        <taxon>Eukaryota</taxon>
        <taxon>Fungi</taxon>
        <taxon>Dikarya</taxon>
        <taxon>Basidiomycota</taxon>
        <taxon>Agaricomycotina</taxon>
        <taxon>Agaricomycetes</taxon>
        <taxon>Agaricomycetidae</taxon>
        <taxon>Agaricales</taxon>
        <taxon>Pleurotineae</taxon>
        <taxon>Pleurotaceae</taxon>
        <taxon>Pleurotus</taxon>
    </lineage>
</organism>
<feature type="region of interest" description="Disordered" evidence="1">
    <location>
        <begin position="568"/>
        <end position="606"/>
    </location>
</feature>
<feature type="compositionally biased region" description="Low complexity" evidence="1">
    <location>
        <begin position="1"/>
        <end position="15"/>
    </location>
</feature>
<sequence length="750" mass="81258">MPPRTASRARTSVRSCKSSGKVADIDGVQVTPPTSPAATSVPPTPRPARISPRKREAPVDAPAVQMRAPPPTPVISRRLSFGTIDSEGVDPSLNEANPSQNEVETLQASSPQKISSQAPKLASAAAGDEQSTAITPVKKGKRKHESPPPSPSPASTLKASKKAVSSPKEAKRRCQANPAKRLRPITRLDSDSDDVVVVGETQLMSSSAGSLGESDLSDDELDELWPDMPKSSLISKSLVLSMLDVEAEEADEGDDEMEQDEQEDQEEDEREDAVSVVSACEDSPPPVTAKTNCRKPQAKGKAKCKAKAKAPSKRVEAPPASASQQPSSSSASSDPLADIPPPIFAQEMGSSADIFGSPVDDPISGDFDNPLNPDSQSNGSRAATSHVELLDKAVFTAIPPILYDIVAYLRSSGIVNRLRFSELLLKYTARDEPEGYMPKLMEVLSRMSNDPIIDCLLFRGYGVYVNPLTADPAEFRIVNKKIMFKPGVKRLLYPVFVMPVVVQQCDLLAPTCTSERFQEERLRLTGWVFDEVFALFSTFVGSILNQDTVYAYMTESTLQFTSRPAKVEAASAPSTPQKSAQHSLAFGRPSLRTGNNQVRQSAPRVAPQFSHLRHPHSLGLEDTIPIYDGRSRYGNFRAEDRDWETIANLPRLGVPPPLPGQQPDYSRAVEIPPFEPSKFCVALVGFTMGTFFPLDNPTAAHATFNIQFAILLGSWIQMLQPHAVTEQRVRVLRIAAATQANALANATAST</sequence>
<dbReference type="AlphaFoldDB" id="A0A9P6DB90"/>
<feature type="compositionally biased region" description="Basic residues" evidence="1">
    <location>
        <begin position="170"/>
        <end position="184"/>
    </location>
</feature>
<dbReference type="PANTHER" id="PTHR48125:SF10">
    <property type="entry name" value="OS12G0136300 PROTEIN"/>
    <property type="match status" value="1"/>
</dbReference>
<feature type="compositionally biased region" description="Acidic residues" evidence="1">
    <location>
        <begin position="245"/>
        <end position="271"/>
    </location>
</feature>
<feature type="compositionally biased region" description="Low complexity" evidence="1">
    <location>
        <begin position="30"/>
        <end position="41"/>
    </location>
</feature>
<proteinExistence type="predicted"/>
<feature type="compositionally biased region" description="Polar residues" evidence="1">
    <location>
        <begin position="94"/>
        <end position="118"/>
    </location>
</feature>
<feature type="compositionally biased region" description="Polar residues" evidence="1">
    <location>
        <begin position="572"/>
        <end position="582"/>
    </location>
</feature>
<feature type="compositionally biased region" description="Acidic residues" evidence="1">
    <location>
        <begin position="215"/>
        <end position="225"/>
    </location>
</feature>
<comment type="caution">
    <text evidence="2">The sequence shown here is derived from an EMBL/GenBank/DDBJ whole genome shotgun (WGS) entry which is preliminary data.</text>
</comment>
<feature type="compositionally biased region" description="Basic residues" evidence="1">
    <location>
        <begin position="292"/>
        <end position="312"/>
    </location>
</feature>
<reference evidence="2" key="1">
    <citation type="submission" date="2020-11" db="EMBL/GenBank/DDBJ databases">
        <authorList>
            <consortium name="DOE Joint Genome Institute"/>
            <person name="Ahrendt S."/>
            <person name="Riley R."/>
            <person name="Andreopoulos W."/>
            <person name="Labutti K."/>
            <person name="Pangilinan J."/>
            <person name="Ruiz-Duenas F.J."/>
            <person name="Barrasa J.M."/>
            <person name="Sanchez-Garcia M."/>
            <person name="Camarero S."/>
            <person name="Miyauchi S."/>
            <person name="Serrano A."/>
            <person name="Linde D."/>
            <person name="Babiker R."/>
            <person name="Drula E."/>
            <person name="Ayuso-Fernandez I."/>
            <person name="Pacheco R."/>
            <person name="Padilla G."/>
            <person name="Ferreira P."/>
            <person name="Barriuso J."/>
            <person name="Kellner H."/>
            <person name="Castanera R."/>
            <person name="Alfaro M."/>
            <person name="Ramirez L."/>
            <person name="Pisabarro A.G."/>
            <person name="Kuo A."/>
            <person name="Tritt A."/>
            <person name="Lipzen A."/>
            <person name="He G."/>
            <person name="Yan M."/>
            <person name="Ng V."/>
            <person name="Cullen D."/>
            <person name="Martin F."/>
            <person name="Rosso M.-N."/>
            <person name="Henrissat B."/>
            <person name="Hibbett D."/>
            <person name="Martinez A.T."/>
            <person name="Grigoriev I.V."/>
        </authorList>
    </citation>
    <scope>NUCLEOTIDE SEQUENCE</scope>
    <source>
        <strain evidence="2">ATCC 90797</strain>
    </source>
</reference>
<feature type="compositionally biased region" description="Low complexity" evidence="1">
    <location>
        <begin position="205"/>
        <end position="214"/>
    </location>
</feature>
<feature type="compositionally biased region" description="Low complexity" evidence="1">
    <location>
        <begin position="317"/>
        <end position="337"/>
    </location>
</feature>
<feature type="compositionally biased region" description="Polar residues" evidence="1">
    <location>
        <begin position="372"/>
        <end position="383"/>
    </location>
</feature>
<keyword evidence="3" id="KW-1185">Reference proteome</keyword>
<protein>
    <submittedName>
        <fullName evidence="2">Uncharacterized protein</fullName>
    </submittedName>
</protein>
<dbReference type="Proteomes" id="UP000807025">
    <property type="component" value="Unassembled WGS sequence"/>
</dbReference>
<gene>
    <name evidence="2" type="ORF">BDN71DRAFT_1499033</name>
</gene>
<accession>A0A9P6DB90</accession>
<dbReference type="PANTHER" id="PTHR48125">
    <property type="entry name" value="LP07818P1"/>
    <property type="match status" value="1"/>
</dbReference>
<evidence type="ECO:0000256" key="1">
    <source>
        <dbReference type="SAM" id="MobiDB-lite"/>
    </source>
</evidence>